<dbReference type="Proteomes" id="UP000239485">
    <property type="component" value="Unassembled WGS sequence"/>
</dbReference>
<comment type="caution">
    <text evidence="2">The sequence shown here is derived from an EMBL/GenBank/DDBJ whole genome shotgun (WGS) entry which is preliminary data.</text>
</comment>
<proteinExistence type="predicted"/>
<gene>
    <name evidence="2" type="ORF">CLV92_11652</name>
</gene>
<feature type="transmembrane region" description="Helical" evidence="1">
    <location>
        <begin position="38"/>
        <end position="57"/>
    </location>
</feature>
<dbReference type="EMBL" id="PTJD01000016">
    <property type="protein sequence ID" value="PPK92190.1"/>
    <property type="molecule type" value="Genomic_DNA"/>
</dbReference>
<accession>A0A2S6IDE7</accession>
<feature type="transmembrane region" description="Helical" evidence="1">
    <location>
        <begin position="107"/>
        <end position="130"/>
    </location>
</feature>
<organism evidence="2 3">
    <name type="scientific">Kineococcus xinjiangensis</name>
    <dbReference type="NCBI Taxonomy" id="512762"/>
    <lineage>
        <taxon>Bacteria</taxon>
        <taxon>Bacillati</taxon>
        <taxon>Actinomycetota</taxon>
        <taxon>Actinomycetes</taxon>
        <taxon>Kineosporiales</taxon>
        <taxon>Kineosporiaceae</taxon>
        <taxon>Kineococcus</taxon>
    </lineage>
</organism>
<keyword evidence="1" id="KW-0472">Membrane</keyword>
<feature type="transmembrane region" description="Helical" evidence="1">
    <location>
        <begin position="169"/>
        <end position="196"/>
    </location>
</feature>
<feature type="transmembrane region" description="Helical" evidence="1">
    <location>
        <begin position="136"/>
        <end position="162"/>
    </location>
</feature>
<dbReference type="RefSeq" id="WP_104435105.1">
    <property type="nucleotide sequence ID" value="NZ_PTJD01000016.1"/>
</dbReference>
<protein>
    <submittedName>
        <fullName evidence="2">Uncharacterized protein</fullName>
    </submittedName>
</protein>
<name>A0A2S6IDE7_9ACTN</name>
<dbReference type="AlphaFoldDB" id="A0A2S6IDE7"/>
<evidence type="ECO:0000313" key="2">
    <source>
        <dbReference type="EMBL" id="PPK92190.1"/>
    </source>
</evidence>
<feature type="transmembrane region" description="Helical" evidence="1">
    <location>
        <begin position="77"/>
        <end position="95"/>
    </location>
</feature>
<evidence type="ECO:0000256" key="1">
    <source>
        <dbReference type="SAM" id="Phobius"/>
    </source>
</evidence>
<evidence type="ECO:0000313" key="3">
    <source>
        <dbReference type="Proteomes" id="UP000239485"/>
    </source>
</evidence>
<keyword evidence="1" id="KW-1133">Transmembrane helix</keyword>
<sequence>MSSTARQVPASGPHATRTAPAGAAAALLRAARRLPAPAVGIALALGAVLADAHAVLVQHLHATGSAEPAQWLGRLTLQQYWILIPVGALALLARVGAGRWRAGRVAALLLAVGPVVHVALTCAALVWGALLGRGDLPAQVMVVEALSLLTYPGLLLCGALLLRAGGPAVAWGALLLAGFLADLFLLHVMAVAYVLLSAVVVATASRVRAG</sequence>
<keyword evidence="1" id="KW-0812">Transmembrane</keyword>
<keyword evidence="3" id="KW-1185">Reference proteome</keyword>
<reference evidence="2 3" key="1">
    <citation type="submission" date="2018-02" db="EMBL/GenBank/DDBJ databases">
        <title>Genomic Encyclopedia of Archaeal and Bacterial Type Strains, Phase II (KMG-II): from individual species to whole genera.</title>
        <authorList>
            <person name="Goeker M."/>
        </authorList>
    </citation>
    <scope>NUCLEOTIDE SEQUENCE [LARGE SCALE GENOMIC DNA]</scope>
    <source>
        <strain evidence="2 3">DSM 22857</strain>
    </source>
</reference>